<dbReference type="PANTHER" id="PTHR15672:SF13">
    <property type="entry name" value="R3H DOMAIN-CONTAINING PROTEIN 2"/>
    <property type="match status" value="1"/>
</dbReference>
<name>A0A7K5Z5H0_9AVES</name>
<feature type="region of interest" description="Disordered" evidence="2">
    <location>
        <begin position="744"/>
        <end position="769"/>
    </location>
</feature>
<proteinExistence type="predicted"/>
<feature type="compositionally biased region" description="Basic and acidic residues" evidence="2">
    <location>
        <begin position="12"/>
        <end position="27"/>
    </location>
</feature>
<keyword evidence="6" id="KW-1185">Reference proteome</keyword>
<feature type="region of interest" description="Disordered" evidence="2">
    <location>
        <begin position="313"/>
        <end position="360"/>
    </location>
</feature>
<dbReference type="Proteomes" id="UP000522270">
    <property type="component" value="Unassembled WGS sequence"/>
</dbReference>
<feature type="compositionally biased region" description="Basic residues" evidence="2">
    <location>
        <begin position="59"/>
        <end position="72"/>
    </location>
</feature>
<protein>
    <submittedName>
        <fullName evidence="5">R3HD2 protein</fullName>
    </submittedName>
</protein>
<feature type="compositionally biased region" description="Polar residues" evidence="2">
    <location>
        <begin position="571"/>
        <end position="580"/>
    </location>
</feature>
<feature type="compositionally biased region" description="Basic and acidic residues" evidence="2">
    <location>
        <begin position="258"/>
        <end position="271"/>
    </location>
</feature>
<keyword evidence="1" id="KW-0597">Phosphoprotein</keyword>
<feature type="compositionally biased region" description="Low complexity" evidence="2">
    <location>
        <begin position="759"/>
        <end position="769"/>
    </location>
</feature>
<evidence type="ECO:0000256" key="2">
    <source>
        <dbReference type="SAM" id="MobiDB-lite"/>
    </source>
</evidence>
<dbReference type="CDD" id="cd02642">
    <property type="entry name" value="R3H_encore_like"/>
    <property type="match status" value="1"/>
</dbReference>
<evidence type="ECO:0000259" key="3">
    <source>
        <dbReference type="PROSITE" id="PS51061"/>
    </source>
</evidence>
<dbReference type="AlphaFoldDB" id="A0A7K5Z5H0"/>
<feature type="domain" description="SUZ" evidence="4">
    <location>
        <begin position="234"/>
        <end position="304"/>
    </location>
</feature>
<feature type="region of interest" description="Disordered" evidence="2">
    <location>
        <begin position="107"/>
        <end position="147"/>
    </location>
</feature>
<evidence type="ECO:0000313" key="6">
    <source>
        <dbReference type="Proteomes" id="UP000522270"/>
    </source>
</evidence>
<feature type="compositionally biased region" description="Pro residues" evidence="2">
    <location>
        <begin position="419"/>
        <end position="432"/>
    </location>
</feature>
<feature type="region of interest" description="Disordered" evidence="2">
    <location>
        <begin position="562"/>
        <end position="583"/>
    </location>
</feature>
<dbReference type="InterPro" id="IPR051937">
    <property type="entry name" value="R3H_domain_containing"/>
</dbReference>
<feature type="compositionally biased region" description="Basic and acidic residues" evidence="2">
    <location>
        <begin position="278"/>
        <end position="292"/>
    </location>
</feature>
<evidence type="ECO:0000313" key="5">
    <source>
        <dbReference type="EMBL" id="NWU72767.1"/>
    </source>
</evidence>
<accession>A0A7K5Z5H0</accession>
<feature type="non-terminal residue" evidence="5">
    <location>
        <position position="841"/>
    </location>
</feature>
<feature type="domain" description="R3H" evidence="3">
    <location>
        <begin position="170"/>
        <end position="233"/>
    </location>
</feature>
<evidence type="ECO:0000259" key="4">
    <source>
        <dbReference type="PROSITE" id="PS51673"/>
    </source>
</evidence>
<dbReference type="OrthoDB" id="278430at2759"/>
<dbReference type="InterPro" id="IPR024771">
    <property type="entry name" value="SUZ"/>
</dbReference>
<feature type="compositionally biased region" description="Basic and acidic residues" evidence="2">
    <location>
        <begin position="36"/>
        <end position="57"/>
    </location>
</feature>
<dbReference type="PROSITE" id="PS51061">
    <property type="entry name" value="R3H"/>
    <property type="match status" value="1"/>
</dbReference>
<dbReference type="SMART" id="SM00393">
    <property type="entry name" value="R3H"/>
    <property type="match status" value="1"/>
</dbReference>
<reference evidence="5 6" key="1">
    <citation type="submission" date="2019-09" db="EMBL/GenBank/DDBJ databases">
        <title>Bird 10,000 Genomes (B10K) Project - Family phase.</title>
        <authorList>
            <person name="Zhang G."/>
        </authorList>
    </citation>
    <scope>NUCLEOTIDE SEQUENCE [LARGE SCALE GENOMIC DNA]</scope>
    <source>
        <strain evidence="5">B10K-DU-027-49</strain>
        <tissue evidence="5">Muscle</tissue>
    </source>
</reference>
<dbReference type="SUPFAM" id="SSF82708">
    <property type="entry name" value="R3H domain"/>
    <property type="match status" value="1"/>
</dbReference>
<feature type="region of interest" description="Disordered" evidence="2">
    <location>
        <begin position="258"/>
        <end position="292"/>
    </location>
</feature>
<sequence length="841" mass="92243">MSNSNTTQEALEIMKESEKKVVEESVNKTKYVSRSPSKEEVEKDGGEEVSVRQESQRRTSGHGHARKRAKSNSKLKLVRSLAVCEESSGPFVDGLLESQDIIQLHVSCPSDKEEEKSTKDGAEKEEKEKNKEKAPRKMLSRDSSQEYTDSTGIDLHEFLVNTLKKNPRDRMMLLKLEQEILEFISDNNNQFKKFPQMTSYHRMLLHRVAAYFGMDHNVDQTGKAVIINKTSNTRIPEQRFSEHIKDEKNAEFPQRFILKRDDTSMDRDDNQIRLPLQDGRRSKSIEEREEEYQRVRERIFAREVSLDDSLARGNRDSLNRASGSRQSSTESEIKSLEPRPWSSTDSDGSIRSLRPPVTKASSFSGISILTRGDSIGSSKGSAAGRTSRAGLVLGAPDACSQPPSSQPSRGLLPCTAQQPQPPQQPPPQPQGLPPAAQQPPAISNHVMSQPVPALQPVQYSPSSCPQVLLPVSPPQQYSLADELSNPFGQISLSRQGSTEAPDPSSALFQSSLISQHPQQTGFIMATPGQPIPTSNYSASGHTAPTQQVLQPQGYIQPPQQIQVSYYPPGQYPNSSQQYRSLSHPVAYSSQRAQQLPQQSQQPGLQPMMSNQQQTYQGVMGVQQAQPPGLLGGQRNSMGGQMQSVMGVQQAQPPGLLSGQRSSMGSQMQGLMVQYTPLPSYQVPVGSESQSVVQQPFQQPVLVPASQSVQGGLQAGGVPIYYSVIPTAQQNGTSPSVGFLQPPGSEQYPMPQSPSPCSPPQMQQQYSGVSPSGPGVVVMQLNVPNGPQAPQNPPVVQWSHCKYYSLDQRGQKPGDLYNPDTSAQVWRGLGGRRGSFWDSLGG</sequence>
<dbReference type="EMBL" id="VYZE01002656">
    <property type="protein sequence ID" value="NWU72767.1"/>
    <property type="molecule type" value="Genomic_DNA"/>
</dbReference>
<dbReference type="GO" id="GO:0003676">
    <property type="term" value="F:nucleic acid binding"/>
    <property type="evidence" value="ECO:0007669"/>
    <property type="project" value="UniProtKB-UniRule"/>
</dbReference>
<feature type="compositionally biased region" description="Polar residues" evidence="2">
    <location>
        <begin position="319"/>
        <end position="330"/>
    </location>
</feature>
<gene>
    <name evidence="5" type="primary">R3hdm2</name>
    <name evidence="5" type="ORF">PTEBUR_R11479</name>
</gene>
<dbReference type="Gene3D" id="3.30.1370.50">
    <property type="entry name" value="R3H-like domain"/>
    <property type="match status" value="1"/>
</dbReference>
<dbReference type="Pfam" id="PF01424">
    <property type="entry name" value="R3H"/>
    <property type="match status" value="1"/>
</dbReference>
<evidence type="ECO:0000256" key="1">
    <source>
        <dbReference type="ARBA" id="ARBA00022553"/>
    </source>
</evidence>
<dbReference type="Pfam" id="PF12752">
    <property type="entry name" value="SUZ"/>
    <property type="match status" value="1"/>
</dbReference>
<dbReference type="InterPro" id="IPR001374">
    <property type="entry name" value="R3H_dom"/>
</dbReference>
<organism evidence="5 6">
    <name type="scientific">Pterocles burchelli</name>
    <dbReference type="NCBI Taxonomy" id="2585816"/>
    <lineage>
        <taxon>Eukaryota</taxon>
        <taxon>Metazoa</taxon>
        <taxon>Chordata</taxon>
        <taxon>Craniata</taxon>
        <taxon>Vertebrata</taxon>
        <taxon>Euteleostomi</taxon>
        <taxon>Archelosauria</taxon>
        <taxon>Archosauria</taxon>
        <taxon>Dinosauria</taxon>
        <taxon>Saurischia</taxon>
        <taxon>Theropoda</taxon>
        <taxon>Coelurosauria</taxon>
        <taxon>Aves</taxon>
        <taxon>Neognathae</taxon>
        <taxon>Neoaves</taxon>
        <taxon>Columbimorphae</taxon>
        <taxon>Pterocliformes</taxon>
        <taxon>Pteroclidae</taxon>
        <taxon>Pterocles</taxon>
    </lineage>
</organism>
<feature type="region of interest" description="Disordered" evidence="2">
    <location>
        <begin position="393"/>
        <end position="442"/>
    </location>
</feature>
<dbReference type="PANTHER" id="PTHR15672">
    <property type="entry name" value="CAMP-REGULATED PHOSPHOPROTEIN 21 RELATED R3H DOMAIN CONTAINING PROTEIN"/>
    <property type="match status" value="1"/>
</dbReference>
<feature type="compositionally biased region" description="Basic and acidic residues" evidence="2">
    <location>
        <begin position="110"/>
        <end position="144"/>
    </location>
</feature>
<feature type="non-terminal residue" evidence="5">
    <location>
        <position position="1"/>
    </location>
</feature>
<feature type="region of interest" description="Disordered" evidence="2">
    <location>
        <begin position="1"/>
        <end position="72"/>
    </location>
</feature>
<dbReference type="InterPro" id="IPR036867">
    <property type="entry name" value="R3H_dom_sf"/>
</dbReference>
<dbReference type="PROSITE" id="PS51673">
    <property type="entry name" value="SUZ"/>
    <property type="match status" value="1"/>
</dbReference>
<dbReference type="FunFam" id="3.30.1370.50:FF:000001">
    <property type="entry name" value="R3H domain-containing protein 2 isoform 1"/>
    <property type="match status" value="1"/>
</dbReference>
<comment type="caution">
    <text evidence="5">The sequence shown here is derived from an EMBL/GenBank/DDBJ whole genome shotgun (WGS) entry which is preliminary data.</text>
</comment>